<dbReference type="PANTHER" id="PTHR13789">
    <property type="entry name" value="MONOOXYGENASE"/>
    <property type="match status" value="1"/>
</dbReference>
<dbReference type="SUPFAM" id="SSF54373">
    <property type="entry name" value="FAD-linked reductases, C-terminal domain"/>
    <property type="match status" value="1"/>
</dbReference>
<dbReference type="Gene3D" id="3.50.50.60">
    <property type="entry name" value="FAD/NAD(P)-binding domain"/>
    <property type="match status" value="1"/>
</dbReference>
<dbReference type="InterPro" id="IPR050493">
    <property type="entry name" value="FAD-dep_Monooxygenase_BioMet"/>
</dbReference>
<protein>
    <submittedName>
        <fullName evidence="7">Salicylate hydroxylase</fullName>
        <ecNumber evidence="7">1.14.13.1</ecNumber>
    </submittedName>
</protein>
<evidence type="ECO:0000256" key="1">
    <source>
        <dbReference type="ARBA" id="ARBA00001974"/>
    </source>
</evidence>
<sequence>MSEQISTEIVIIGGGIGGLAAAYALAQIGKSVCVLEQAPEFAEIGAGIQLGPNSYKMFQRLGIVDDVNAISAFPDDLRMRDSITGEFIAQIPAAEDFRKRFGFPYAVIHRADLHKTFLNKCLASANVDLRVNSKMTGITETETGVRVTTEAGLVIDADALIGADGIWSKTRELIANDGPPRVSGHIAYRAVLPTEDVPEELRTNSMCLWAGEKAHLVQYPLRGGELYNLVAVFHSDRFSEGWNDFGDPEELKLRFADKCPEVRTLLDKIENWRMWVLNDRDPIREWVKGPMALLGDAAHPMLQYLAQGANMAIEDAVCLADMLVNENGNYEAAFLRYRDARYLRTTRVQMTARLYGEVYHASGATRDMRNAEISSWPIEKHYLGMSWIYDISPTWRDDGSVEAIGENIATAAQ</sequence>
<dbReference type="PANTHER" id="PTHR13789:SF318">
    <property type="entry name" value="GERANYLGERANYL DIPHOSPHATE REDUCTASE"/>
    <property type="match status" value="1"/>
</dbReference>
<dbReference type="EMBL" id="JACIEQ010000003">
    <property type="protein sequence ID" value="MBB4022929.1"/>
    <property type="molecule type" value="Genomic_DNA"/>
</dbReference>
<evidence type="ECO:0000256" key="5">
    <source>
        <dbReference type="ARBA" id="ARBA00023033"/>
    </source>
</evidence>
<name>A0A840CI74_9RHOB</name>
<dbReference type="GO" id="GO:0071949">
    <property type="term" value="F:FAD binding"/>
    <property type="evidence" value="ECO:0007669"/>
    <property type="project" value="InterPro"/>
</dbReference>
<keyword evidence="8" id="KW-1185">Reference proteome</keyword>
<keyword evidence="2" id="KW-0285">Flavoprotein</keyword>
<comment type="caution">
    <text evidence="7">The sequence shown here is derived from an EMBL/GenBank/DDBJ whole genome shotgun (WGS) entry which is preliminary data.</text>
</comment>
<keyword evidence="3" id="KW-0274">FAD</keyword>
<gene>
    <name evidence="7" type="ORF">GGR17_002748</name>
</gene>
<dbReference type="SUPFAM" id="SSF51905">
    <property type="entry name" value="FAD/NAD(P)-binding domain"/>
    <property type="match status" value="1"/>
</dbReference>
<dbReference type="InterPro" id="IPR036188">
    <property type="entry name" value="FAD/NAD-bd_sf"/>
</dbReference>
<dbReference type="AlphaFoldDB" id="A0A840CI74"/>
<feature type="domain" description="FAD-binding" evidence="6">
    <location>
        <begin position="7"/>
        <end position="325"/>
    </location>
</feature>
<evidence type="ECO:0000259" key="6">
    <source>
        <dbReference type="Pfam" id="PF01494"/>
    </source>
</evidence>
<dbReference type="Proteomes" id="UP000585681">
    <property type="component" value="Unassembled WGS sequence"/>
</dbReference>
<dbReference type="GO" id="GO:0018658">
    <property type="term" value="F:salicylate 1-monooxygenase activity"/>
    <property type="evidence" value="ECO:0007669"/>
    <property type="project" value="UniProtKB-EC"/>
</dbReference>
<accession>A0A840CI74</accession>
<comment type="cofactor">
    <cofactor evidence="1">
        <name>FAD</name>
        <dbReference type="ChEBI" id="CHEBI:57692"/>
    </cofactor>
</comment>
<dbReference type="InterPro" id="IPR002938">
    <property type="entry name" value="FAD-bd"/>
</dbReference>
<keyword evidence="5" id="KW-0503">Monooxygenase</keyword>
<dbReference type="EC" id="1.14.13.1" evidence="7"/>
<dbReference type="Pfam" id="PF01494">
    <property type="entry name" value="FAD_binding_3"/>
    <property type="match status" value="1"/>
</dbReference>
<keyword evidence="4 7" id="KW-0560">Oxidoreductase</keyword>
<evidence type="ECO:0000313" key="8">
    <source>
        <dbReference type="Proteomes" id="UP000585681"/>
    </source>
</evidence>
<evidence type="ECO:0000256" key="2">
    <source>
        <dbReference type="ARBA" id="ARBA00022630"/>
    </source>
</evidence>
<dbReference type="RefSeq" id="WP_054540053.1">
    <property type="nucleotide sequence ID" value="NZ_JACIEQ010000003.1"/>
</dbReference>
<evidence type="ECO:0000313" key="7">
    <source>
        <dbReference type="EMBL" id="MBB4022929.1"/>
    </source>
</evidence>
<organism evidence="7 8">
    <name type="scientific">Actibacterium naphthalenivorans</name>
    <dbReference type="NCBI Taxonomy" id="1614693"/>
    <lineage>
        <taxon>Bacteria</taxon>
        <taxon>Pseudomonadati</taxon>
        <taxon>Pseudomonadota</taxon>
        <taxon>Alphaproteobacteria</taxon>
        <taxon>Rhodobacterales</taxon>
        <taxon>Roseobacteraceae</taxon>
        <taxon>Actibacterium</taxon>
    </lineage>
</organism>
<evidence type="ECO:0000256" key="3">
    <source>
        <dbReference type="ARBA" id="ARBA00022827"/>
    </source>
</evidence>
<dbReference type="PRINTS" id="PR00420">
    <property type="entry name" value="RNGMNOXGNASE"/>
</dbReference>
<evidence type="ECO:0000256" key="4">
    <source>
        <dbReference type="ARBA" id="ARBA00023002"/>
    </source>
</evidence>
<reference evidence="7" key="1">
    <citation type="submission" date="2020-08" db="EMBL/GenBank/DDBJ databases">
        <title>Genomic Encyclopedia of Type Strains, Phase IV (KMG-IV): sequencing the most valuable type-strain genomes for metagenomic binning, comparative biology and taxonomic classification.</title>
        <authorList>
            <person name="Goeker M."/>
        </authorList>
    </citation>
    <scope>NUCLEOTIDE SEQUENCE [LARGE SCALE GENOMIC DNA]</scope>
    <source>
        <strain evidence="7">DSM 105040</strain>
    </source>
</reference>
<proteinExistence type="predicted"/>
<dbReference type="NCBIfam" id="NF006021">
    <property type="entry name" value="PRK08163.1"/>
    <property type="match status" value="1"/>
</dbReference>